<dbReference type="EMBL" id="JANCYW010000001">
    <property type="protein sequence ID" value="KAK4534035.1"/>
    <property type="molecule type" value="Genomic_DNA"/>
</dbReference>
<gene>
    <name evidence="2" type="ORF">CDCA_CDCA01G0060</name>
</gene>
<dbReference type="AlphaFoldDB" id="A0AAV9INZ7"/>
<dbReference type="PANTHER" id="PTHR46388">
    <property type="entry name" value="NHL REPEAT-CONTAINING PROTEIN 2"/>
    <property type="match status" value="1"/>
</dbReference>
<keyword evidence="3" id="KW-1185">Reference proteome</keyword>
<accession>A0AAV9INZ7</accession>
<dbReference type="InterPro" id="IPR011042">
    <property type="entry name" value="6-blade_b-propeller_TolB-like"/>
</dbReference>
<evidence type="ECO:0000256" key="1">
    <source>
        <dbReference type="ARBA" id="ARBA00022737"/>
    </source>
</evidence>
<dbReference type="InterPro" id="IPR001258">
    <property type="entry name" value="NHL_repeat"/>
</dbReference>
<evidence type="ECO:0000313" key="3">
    <source>
        <dbReference type="Proteomes" id="UP001301350"/>
    </source>
</evidence>
<dbReference type="Proteomes" id="UP001301350">
    <property type="component" value="Unassembled WGS sequence"/>
</dbReference>
<dbReference type="Pfam" id="PF01436">
    <property type="entry name" value="NHL"/>
    <property type="match status" value="1"/>
</dbReference>
<dbReference type="SUPFAM" id="SSF101898">
    <property type="entry name" value="NHL repeat"/>
    <property type="match status" value="1"/>
</dbReference>
<keyword evidence="1" id="KW-0677">Repeat</keyword>
<organism evidence="2 3">
    <name type="scientific">Cyanidium caldarium</name>
    <name type="common">Red alga</name>
    <dbReference type="NCBI Taxonomy" id="2771"/>
    <lineage>
        <taxon>Eukaryota</taxon>
        <taxon>Rhodophyta</taxon>
        <taxon>Bangiophyceae</taxon>
        <taxon>Cyanidiales</taxon>
        <taxon>Cyanidiaceae</taxon>
        <taxon>Cyanidium</taxon>
    </lineage>
</organism>
<dbReference type="PANTHER" id="PTHR46388:SF2">
    <property type="entry name" value="NHL REPEAT-CONTAINING PROTEIN 2"/>
    <property type="match status" value="1"/>
</dbReference>
<reference evidence="2 3" key="1">
    <citation type="submission" date="2022-07" db="EMBL/GenBank/DDBJ databases">
        <title>Genome-wide signatures of adaptation to extreme environments.</title>
        <authorList>
            <person name="Cho C.H."/>
            <person name="Yoon H.S."/>
        </authorList>
    </citation>
    <scope>NUCLEOTIDE SEQUENCE [LARGE SCALE GENOMIC DNA]</scope>
    <source>
        <strain evidence="2 3">DBV 063 E5</strain>
    </source>
</reference>
<name>A0AAV9INZ7_CYACA</name>
<proteinExistence type="predicted"/>
<dbReference type="Gene3D" id="2.120.10.30">
    <property type="entry name" value="TolB, C-terminal domain"/>
    <property type="match status" value="2"/>
</dbReference>
<evidence type="ECO:0008006" key="4">
    <source>
        <dbReference type="Google" id="ProtNLM"/>
    </source>
</evidence>
<protein>
    <recommendedName>
        <fullName evidence="4">NHL repeat containing protein</fullName>
    </recommendedName>
</protein>
<comment type="caution">
    <text evidence="2">The sequence shown here is derived from an EMBL/GenBank/DDBJ whole genome shotgun (WGS) entry which is preliminary data.</text>
</comment>
<evidence type="ECO:0000313" key="2">
    <source>
        <dbReference type="EMBL" id="KAK4534035.1"/>
    </source>
</evidence>
<sequence>MCTAPGTDTRRRRPFYRFHDPEGNVEVPPGPVYPFDMYGRRSSLSAHTEVEIIPGLPVDSPFDAEMRTCVYEPPEPMRILLKHVERAPDKQVVGRWPPGLRWVQRGRQVSPPDDPIDSRCITVLQFMTGRSSDCWIADEDMAAVEYVYRNVAAVRFLQVYSGKYFAERRPLDETADTPLPASVMHALERTGNERLVAVDTPELDFFQEMGAIGWPFYVFIAPTGAVISKWYQGSPFGVPVLDNTLATVILMDVIFCGAMRFYGEQLRSMLPPDQYTLLEEDFSYEKPPSRMPTEEAAVTNATTTTTSSDRLRYPHKAIVIRRQRHGADAAGGQLEETFLVVADTANDRVVWRTWTATGLGSEASTDAIHFGSVDGLCQPRGLCYDPQHDLMYVADTGHHRIVRFRIPSPDVLRSAAVTVQVEQVTGTGKADTDVVGTRRALQQSVATPWDVSMLRMKAAEEDDGVDPFPDPLYISCNAQNQLWKLDFYRQPRDSAAAPVPRSCRAACGGGDQTQQDITQDDNRRYRIEPAQALQLVPGLAQPAGLVATYLPRAGTSPRPTLLFADSESSSVRQFDLEARECTTIAGGGSGDGDMDDLFDFGDADAVGNARAARFQHPLSIAYDAAHDAIYVADTLNNKIRRMDRTSGDVQTVQLVDEADVPLGLNEPSGLFYDAEGHDGRGALIVCDTNAHRVLLVEWLDGERGCRGRTYQVW</sequence>